<proteinExistence type="predicted"/>
<keyword evidence="2" id="KW-0964">Secreted</keyword>
<dbReference type="Pfam" id="PF25106">
    <property type="entry name" value="VWA_4"/>
    <property type="match status" value="1"/>
</dbReference>
<dbReference type="Pfam" id="PF02816">
    <property type="entry name" value="Alpha_kinase"/>
    <property type="match status" value="1"/>
</dbReference>
<dbReference type="Proteomes" id="UP000815325">
    <property type="component" value="Unassembled WGS sequence"/>
</dbReference>
<dbReference type="SUPFAM" id="SSF53300">
    <property type="entry name" value="vWA-like"/>
    <property type="match status" value="1"/>
</dbReference>
<sequence>MQGRPSSTHGTSSSRTLLAELEKARQENEQLRGKQDTAAVKLELHKNSEAQMQQAMAMQAKIERLFRAASAVDVAFIVDITGSMDSWIAAVKDQVTAMAMDWQKRLNTSMRAAFVGYRDYGEKLDWCDFTSDMRGFKDWVGKLRADGGGDAAEDVFSGLEQAAKLSWTKGDGAKLVFIIADAPCHGLSFHDGVYDEHPGGDKHRRSAVTLLCDLQALGIQTCNFSHLNSSTKKMVRVFRLMIGDYGESEDPWITEDEMGQGDTSHLRERVFCAVSTSLSKSIAATFAAQDPHKAVKKERIELDTTPIGRIRWGDVTTFTGRRIKHLLPESMSSLLKAISDKEELLPSYDKVTYKICARPFDDGGATRLPFHAFKVGGLGSPSERNYVAKVFRSGKKEDHLLSKYKQQAEIQAVAAFMAIQFNKAGKDAGIRNIPDIKYIMATTFSAATDGAKESNFNMERWLEGGQIIKFNSNFGFVNHKAYGDLVQAFSHWTWHASKKKLMVVDAQGVWDEGRKQYTLFDPCVHCVDICRFQASTFTNMGEKGFDKFFLSHRCNDFCKCLGLPKHRMQF</sequence>
<evidence type="ECO:0000256" key="2">
    <source>
        <dbReference type="ARBA" id="ARBA00022525"/>
    </source>
</evidence>
<dbReference type="InterPro" id="IPR056861">
    <property type="entry name" value="HMCN1-like_VWA"/>
</dbReference>
<keyword evidence="3" id="KW-0723">Serine/threonine-protein kinase</keyword>
<keyword evidence="7" id="KW-0175">Coiled coil</keyword>
<organism evidence="9 10">
    <name type="scientific">Dunaliella salina</name>
    <name type="common">Green alga</name>
    <name type="synonym">Protococcus salinus</name>
    <dbReference type="NCBI Taxonomy" id="3046"/>
    <lineage>
        <taxon>Eukaryota</taxon>
        <taxon>Viridiplantae</taxon>
        <taxon>Chlorophyta</taxon>
        <taxon>core chlorophytes</taxon>
        <taxon>Chlorophyceae</taxon>
        <taxon>CS clade</taxon>
        <taxon>Chlamydomonadales</taxon>
        <taxon>Dunaliellaceae</taxon>
        <taxon>Dunaliella</taxon>
    </lineage>
</organism>
<dbReference type="InterPro" id="IPR052969">
    <property type="entry name" value="Thr-specific_kinase-like"/>
</dbReference>
<evidence type="ECO:0000313" key="10">
    <source>
        <dbReference type="Proteomes" id="UP000815325"/>
    </source>
</evidence>
<dbReference type="PROSITE" id="PS51158">
    <property type="entry name" value="ALPHA_KINASE"/>
    <property type="match status" value="1"/>
</dbReference>
<evidence type="ECO:0000313" key="9">
    <source>
        <dbReference type="EMBL" id="KAF5836649.1"/>
    </source>
</evidence>
<evidence type="ECO:0000256" key="5">
    <source>
        <dbReference type="ARBA" id="ARBA00022729"/>
    </source>
</evidence>
<comment type="caution">
    <text evidence="9">The sequence shown here is derived from an EMBL/GenBank/DDBJ whole genome shotgun (WGS) entry which is preliminary data.</text>
</comment>
<dbReference type="Gene3D" id="3.30.200.20">
    <property type="entry name" value="Phosphorylase Kinase, domain 1"/>
    <property type="match status" value="1"/>
</dbReference>
<reference evidence="9" key="1">
    <citation type="submission" date="2017-08" db="EMBL/GenBank/DDBJ databases">
        <authorList>
            <person name="Polle J.E."/>
            <person name="Barry K."/>
            <person name="Cushman J."/>
            <person name="Schmutz J."/>
            <person name="Tran D."/>
            <person name="Hathwaick L.T."/>
            <person name="Yim W.C."/>
            <person name="Jenkins J."/>
            <person name="Mckie-Krisberg Z.M."/>
            <person name="Prochnik S."/>
            <person name="Lindquist E."/>
            <person name="Dockter R.B."/>
            <person name="Adam C."/>
            <person name="Molina H."/>
            <person name="Bunkerborg J."/>
            <person name="Jin E."/>
            <person name="Buchheim M."/>
            <person name="Magnuson J."/>
        </authorList>
    </citation>
    <scope>NUCLEOTIDE SEQUENCE</scope>
    <source>
        <strain evidence="9">CCAP 19/18</strain>
    </source>
</reference>
<evidence type="ECO:0000256" key="1">
    <source>
        <dbReference type="ARBA" id="ARBA00004613"/>
    </source>
</evidence>
<evidence type="ECO:0000256" key="4">
    <source>
        <dbReference type="ARBA" id="ARBA00022679"/>
    </source>
</evidence>
<dbReference type="SUPFAM" id="SSF56112">
    <property type="entry name" value="Protein kinase-like (PK-like)"/>
    <property type="match status" value="1"/>
</dbReference>
<dbReference type="PANTHER" id="PTHR47763">
    <property type="entry name" value="ALPHA-PROTEIN KINASE VWKA"/>
    <property type="match status" value="1"/>
</dbReference>
<evidence type="ECO:0000256" key="7">
    <source>
        <dbReference type="SAM" id="Coils"/>
    </source>
</evidence>
<dbReference type="PANTHER" id="PTHR47763:SF4">
    <property type="entry name" value="ALPHA-PROTEIN KINASE VWKA"/>
    <property type="match status" value="1"/>
</dbReference>
<dbReference type="EMBL" id="MU069650">
    <property type="protein sequence ID" value="KAF5836649.1"/>
    <property type="molecule type" value="Genomic_DNA"/>
</dbReference>
<evidence type="ECO:0000256" key="3">
    <source>
        <dbReference type="ARBA" id="ARBA00022527"/>
    </source>
</evidence>
<dbReference type="Gene3D" id="3.40.50.410">
    <property type="entry name" value="von Willebrand factor, type A domain"/>
    <property type="match status" value="1"/>
</dbReference>
<accession>A0ABQ7GPW0</accession>
<dbReference type="InterPro" id="IPR004166">
    <property type="entry name" value="a-kinase_dom"/>
</dbReference>
<keyword evidence="10" id="KW-1185">Reference proteome</keyword>
<keyword evidence="6" id="KW-0418">Kinase</keyword>
<dbReference type="Gene3D" id="3.20.200.10">
    <property type="entry name" value="MHCK/EF2 kinase"/>
    <property type="match status" value="1"/>
</dbReference>
<name>A0ABQ7GPW0_DUNSA</name>
<evidence type="ECO:0000259" key="8">
    <source>
        <dbReference type="PROSITE" id="PS51158"/>
    </source>
</evidence>
<gene>
    <name evidence="9" type="ORF">DUNSADRAFT_5643</name>
</gene>
<evidence type="ECO:0000256" key="6">
    <source>
        <dbReference type="ARBA" id="ARBA00022777"/>
    </source>
</evidence>
<keyword evidence="5" id="KW-0732">Signal</keyword>
<keyword evidence="4" id="KW-0808">Transferase</keyword>
<dbReference type="InterPro" id="IPR011009">
    <property type="entry name" value="Kinase-like_dom_sf"/>
</dbReference>
<feature type="domain" description="Alpha-type protein kinase" evidence="8">
    <location>
        <begin position="336"/>
        <end position="566"/>
    </location>
</feature>
<comment type="subcellular location">
    <subcellularLocation>
        <location evidence="1">Secreted</location>
    </subcellularLocation>
</comment>
<dbReference type="InterPro" id="IPR036465">
    <property type="entry name" value="vWFA_dom_sf"/>
</dbReference>
<feature type="coiled-coil region" evidence="7">
    <location>
        <begin position="14"/>
        <end position="41"/>
    </location>
</feature>
<dbReference type="SMART" id="SM00811">
    <property type="entry name" value="Alpha_kinase"/>
    <property type="match status" value="1"/>
</dbReference>
<protein>
    <submittedName>
        <fullName evidence="9">Kinase-like domain-containing protein</fullName>
    </submittedName>
</protein>